<name>A0A9P3Z219_CITFR</name>
<dbReference type="EMBL" id="DAESCB010000001">
    <property type="protein sequence ID" value="HBH7040035.1"/>
    <property type="molecule type" value="Genomic_DNA"/>
</dbReference>
<keyword evidence="1" id="KW-0472">Membrane</keyword>
<dbReference type="Proteomes" id="UP000885148">
    <property type="component" value="Unassembled WGS sequence"/>
</dbReference>
<feature type="transmembrane region" description="Helical" evidence="1">
    <location>
        <begin position="58"/>
        <end position="79"/>
    </location>
</feature>
<evidence type="ECO:0000313" key="2">
    <source>
        <dbReference type="EMBL" id="HBH7040035.1"/>
    </source>
</evidence>
<sequence length="357" mass="40218">MESNDPLNANNSEYVKIKAERQLRPLVAMAVVPAIVAISTFTFIFISKDIKYSAYYNFLNLLVPASIALSCIAIVMIYLQTGFKKNSYVAIDYSKFDNELESIKKRIENRDFASNSDITRLQAQIHELKLLYSNIESLNVALSSNEKDEIIALLKNDILEKSSAETSREILKRIEDEVIKKNSSFEVEIVLGRTLDRLSAEIQSLTRRGNLNLSLGIVTTIIGLSILGYFVLESGSVTGDKMAFIANFIPRLSLVILIEVFAYFFLKLYKSSLSEIKYFQNEMTNIEAKLAAVKTTISHADKDILASVVQSLSITERNAVLEKGQTTVEIEKSRLEIQNTNMLSEKLSKLIEIKKKE</sequence>
<accession>A0A9P3Z219</accession>
<protein>
    <submittedName>
        <fullName evidence="2">Uncharacterized protein</fullName>
    </submittedName>
</protein>
<feature type="transmembrane region" description="Helical" evidence="1">
    <location>
        <begin position="26"/>
        <end position="46"/>
    </location>
</feature>
<gene>
    <name evidence="2" type="ORF">KV121_000005</name>
</gene>
<dbReference type="AlphaFoldDB" id="A0A9P3Z219"/>
<comment type="caution">
    <text evidence="2">The sequence shown here is derived from an EMBL/GenBank/DDBJ whole genome shotgun (WGS) entry which is preliminary data.</text>
</comment>
<keyword evidence="1" id="KW-0812">Transmembrane</keyword>
<evidence type="ECO:0000256" key="1">
    <source>
        <dbReference type="SAM" id="Phobius"/>
    </source>
</evidence>
<evidence type="ECO:0000313" key="3">
    <source>
        <dbReference type="Proteomes" id="UP000885148"/>
    </source>
</evidence>
<keyword evidence="1" id="KW-1133">Transmembrane helix</keyword>
<feature type="transmembrane region" description="Helical" evidence="1">
    <location>
        <begin position="211"/>
        <end position="232"/>
    </location>
</feature>
<reference evidence="2" key="1">
    <citation type="journal article" date="2018" name="Genome Biol.">
        <title>SKESA: strategic k-mer extension for scrupulous assemblies.</title>
        <authorList>
            <person name="Souvorov A."/>
            <person name="Agarwala R."/>
            <person name="Lipman D.J."/>
        </authorList>
    </citation>
    <scope>NUCLEOTIDE SEQUENCE</scope>
    <source>
        <strain evidence="2">91871</strain>
    </source>
</reference>
<organism evidence="2 3">
    <name type="scientific">Citrobacter freundii</name>
    <dbReference type="NCBI Taxonomy" id="546"/>
    <lineage>
        <taxon>Bacteria</taxon>
        <taxon>Pseudomonadati</taxon>
        <taxon>Pseudomonadota</taxon>
        <taxon>Gammaproteobacteria</taxon>
        <taxon>Enterobacterales</taxon>
        <taxon>Enterobacteriaceae</taxon>
        <taxon>Citrobacter</taxon>
        <taxon>Citrobacter freundii complex</taxon>
    </lineage>
</organism>
<proteinExistence type="predicted"/>
<reference evidence="2" key="2">
    <citation type="submission" date="2021-07" db="EMBL/GenBank/DDBJ databases">
        <authorList>
            <consortium name="NCBI Pathogen Detection Project"/>
        </authorList>
    </citation>
    <scope>NUCLEOTIDE SEQUENCE</scope>
    <source>
        <strain evidence="2">91871</strain>
    </source>
</reference>
<feature type="transmembrane region" description="Helical" evidence="1">
    <location>
        <begin position="244"/>
        <end position="266"/>
    </location>
</feature>